<keyword evidence="2" id="KW-1185">Reference proteome</keyword>
<dbReference type="Proteomes" id="UP000299102">
    <property type="component" value="Unassembled WGS sequence"/>
</dbReference>
<evidence type="ECO:0000313" key="1">
    <source>
        <dbReference type="EMBL" id="GBP94613.1"/>
    </source>
</evidence>
<evidence type="ECO:0000313" key="2">
    <source>
        <dbReference type="Proteomes" id="UP000299102"/>
    </source>
</evidence>
<protein>
    <submittedName>
        <fullName evidence="1">Uncharacterized protein</fullName>
    </submittedName>
</protein>
<proteinExistence type="predicted"/>
<name>A0A4C2A5R7_EUMVA</name>
<organism evidence="1 2">
    <name type="scientific">Eumeta variegata</name>
    <name type="common">Bagworm moth</name>
    <name type="synonym">Eumeta japonica</name>
    <dbReference type="NCBI Taxonomy" id="151549"/>
    <lineage>
        <taxon>Eukaryota</taxon>
        <taxon>Metazoa</taxon>
        <taxon>Ecdysozoa</taxon>
        <taxon>Arthropoda</taxon>
        <taxon>Hexapoda</taxon>
        <taxon>Insecta</taxon>
        <taxon>Pterygota</taxon>
        <taxon>Neoptera</taxon>
        <taxon>Endopterygota</taxon>
        <taxon>Lepidoptera</taxon>
        <taxon>Glossata</taxon>
        <taxon>Ditrysia</taxon>
        <taxon>Tineoidea</taxon>
        <taxon>Psychidae</taxon>
        <taxon>Oiketicinae</taxon>
        <taxon>Eumeta</taxon>
    </lineage>
</organism>
<dbReference type="EMBL" id="BGZK01002527">
    <property type="protein sequence ID" value="GBP94613.1"/>
    <property type="molecule type" value="Genomic_DNA"/>
</dbReference>
<reference evidence="1 2" key="1">
    <citation type="journal article" date="2019" name="Commun. Biol.">
        <title>The bagworm genome reveals a unique fibroin gene that provides high tensile strength.</title>
        <authorList>
            <person name="Kono N."/>
            <person name="Nakamura H."/>
            <person name="Ohtoshi R."/>
            <person name="Tomita M."/>
            <person name="Numata K."/>
            <person name="Arakawa K."/>
        </authorList>
    </citation>
    <scope>NUCLEOTIDE SEQUENCE [LARGE SCALE GENOMIC DNA]</scope>
</reference>
<gene>
    <name evidence="1" type="ORF">EVAR_91137_1</name>
</gene>
<dbReference type="AlphaFoldDB" id="A0A4C2A5R7"/>
<comment type="caution">
    <text evidence="1">The sequence shown here is derived from an EMBL/GenBank/DDBJ whole genome shotgun (WGS) entry which is preliminary data.</text>
</comment>
<sequence length="168" mass="18440">MHGGHADYCASAQMYVVNDHQRPVQGGDTLHSNVSYYPRNLILGRSTIHYKSRDAKPTAWCRCCVRCCAGASVLSDLRHNWLVFSAVMLSATIIETVDGRAGAVTARGRPGRGAVLSRQRSAARFLSRGARRTFTNQLKVGRRPRPEILPSNAPALGLPRFPITTIIL</sequence>
<accession>A0A4C2A5R7</accession>